<evidence type="ECO:0000313" key="3">
    <source>
        <dbReference type="Proteomes" id="UP001642360"/>
    </source>
</evidence>
<evidence type="ECO:0000313" key="2">
    <source>
        <dbReference type="EMBL" id="CAK9134629.1"/>
    </source>
</evidence>
<dbReference type="Pfam" id="PF13456">
    <property type="entry name" value="RVT_3"/>
    <property type="match status" value="1"/>
</dbReference>
<comment type="caution">
    <text evidence="2">The sequence shown here is derived from an EMBL/GenBank/DDBJ whole genome shotgun (WGS) entry which is preliminary data.</text>
</comment>
<gene>
    <name evidence="2" type="ORF">ILEXP_LOCUS1562</name>
</gene>
<dbReference type="SUPFAM" id="SSF53098">
    <property type="entry name" value="Ribonuclease H-like"/>
    <property type="match status" value="1"/>
</dbReference>
<keyword evidence="3" id="KW-1185">Reference proteome</keyword>
<evidence type="ECO:0000259" key="1">
    <source>
        <dbReference type="Pfam" id="PF13456"/>
    </source>
</evidence>
<dbReference type="PANTHER" id="PTHR47074:SF48">
    <property type="entry name" value="POLYNUCLEOTIDYL TRANSFERASE, RIBONUCLEASE H-LIKE SUPERFAMILY PROTEIN"/>
    <property type="match status" value="1"/>
</dbReference>
<dbReference type="InterPro" id="IPR002156">
    <property type="entry name" value="RNaseH_domain"/>
</dbReference>
<dbReference type="CDD" id="cd06222">
    <property type="entry name" value="RNase_H_like"/>
    <property type="match status" value="1"/>
</dbReference>
<sequence>MGVGVVARDCNGDFVAGLGKLVCNPLSEKHVEAMAAFTGIKLVMELGFNKVILEEDSTNNIEAIHLRGSNLSNVEIFVDQVHIQANRLTDFSAKWIRRQENFVANALTKYTDICKEFKSLRLGCLIIMTWLDREGVRGGGMG</sequence>
<dbReference type="PANTHER" id="PTHR47074">
    <property type="entry name" value="BNAC02G40300D PROTEIN"/>
    <property type="match status" value="1"/>
</dbReference>
<dbReference type="InterPro" id="IPR036397">
    <property type="entry name" value="RNaseH_sf"/>
</dbReference>
<accession>A0ABC8QPK1</accession>
<dbReference type="InterPro" id="IPR044730">
    <property type="entry name" value="RNase_H-like_dom_plant"/>
</dbReference>
<protein>
    <recommendedName>
        <fullName evidence="1">RNase H type-1 domain-containing protein</fullName>
    </recommendedName>
</protein>
<dbReference type="Proteomes" id="UP001642360">
    <property type="component" value="Unassembled WGS sequence"/>
</dbReference>
<proteinExistence type="predicted"/>
<dbReference type="Gene3D" id="3.30.420.10">
    <property type="entry name" value="Ribonuclease H-like superfamily/Ribonuclease H"/>
    <property type="match status" value="1"/>
</dbReference>
<dbReference type="AlphaFoldDB" id="A0ABC8QPK1"/>
<feature type="domain" description="RNase H type-1" evidence="1">
    <location>
        <begin position="2"/>
        <end position="110"/>
    </location>
</feature>
<name>A0ABC8QPK1_9AQUA</name>
<dbReference type="EMBL" id="CAUOFW020000536">
    <property type="protein sequence ID" value="CAK9134629.1"/>
    <property type="molecule type" value="Genomic_DNA"/>
</dbReference>
<reference evidence="2 3" key="1">
    <citation type="submission" date="2024-02" db="EMBL/GenBank/DDBJ databases">
        <authorList>
            <person name="Vignale AGUSTIN F."/>
            <person name="Sosa J E."/>
            <person name="Modenutti C."/>
        </authorList>
    </citation>
    <scope>NUCLEOTIDE SEQUENCE [LARGE SCALE GENOMIC DNA]</scope>
</reference>
<dbReference type="InterPro" id="IPR012337">
    <property type="entry name" value="RNaseH-like_sf"/>
</dbReference>
<dbReference type="InterPro" id="IPR052929">
    <property type="entry name" value="RNase_H-like_EbsB-rel"/>
</dbReference>
<organism evidence="2 3">
    <name type="scientific">Ilex paraguariensis</name>
    <name type="common">yerba mate</name>
    <dbReference type="NCBI Taxonomy" id="185542"/>
    <lineage>
        <taxon>Eukaryota</taxon>
        <taxon>Viridiplantae</taxon>
        <taxon>Streptophyta</taxon>
        <taxon>Embryophyta</taxon>
        <taxon>Tracheophyta</taxon>
        <taxon>Spermatophyta</taxon>
        <taxon>Magnoliopsida</taxon>
        <taxon>eudicotyledons</taxon>
        <taxon>Gunneridae</taxon>
        <taxon>Pentapetalae</taxon>
        <taxon>asterids</taxon>
        <taxon>campanulids</taxon>
        <taxon>Aquifoliales</taxon>
        <taxon>Aquifoliaceae</taxon>
        <taxon>Ilex</taxon>
    </lineage>
</organism>